<feature type="binding site" evidence="6">
    <location>
        <position position="7"/>
    </location>
    <ligand>
        <name>Mg(2+)</name>
        <dbReference type="ChEBI" id="CHEBI:18420"/>
    </ligand>
</feature>
<organism evidence="8 9">
    <name type="scientific">Streptacidiphilus monticola</name>
    <dbReference type="NCBI Taxonomy" id="2161674"/>
    <lineage>
        <taxon>Bacteria</taxon>
        <taxon>Bacillati</taxon>
        <taxon>Actinomycetota</taxon>
        <taxon>Actinomycetes</taxon>
        <taxon>Kitasatosporales</taxon>
        <taxon>Streptomycetaceae</taxon>
        <taxon>Streptacidiphilus</taxon>
    </lineage>
</organism>
<evidence type="ECO:0000256" key="6">
    <source>
        <dbReference type="HAMAP-Rule" id="MF_00265"/>
    </source>
</evidence>
<feature type="binding site" evidence="6">
    <location>
        <position position="98"/>
    </location>
    <ligand>
        <name>Mg(2+)</name>
        <dbReference type="ChEBI" id="CHEBI:18420"/>
    </ligand>
</feature>
<keyword evidence="2 6" id="KW-0540">Nuclease</keyword>
<comment type="similarity">
    <text evidence="6">Belongs to the PINc/VapC protein family.</text>
</comment>
<accession>A0ABW1G321</accession>
<evidence type="ECO:0000313" key="9">
    <source>
        <dbReference type="Proteomes" id="UP001596174"/>
    </source>
</evidence>
<feature type="domain" description="PIN" evidence="7">
    <location>
        <begin position="5"/>
        <end position="123"/>
    </location>
</feature>
<dbReference type="RefSeq" id="WP_380582780.1">
    <property type="nucleotide sequence ID" value="NZ_JBHSQJ010000046.1"/>
</dbReference>
<reference evidence="9" key="1">
    <citation type="journal article" date="2019" name="Int. J. Syst. Evol. Microbiol.">
        <title>The Global Catalogue of Microorganisms (GCM) 10K type strain sequencing project: providing services to taxonomists for standard genome sequencing and annotation.</title>
        <authorList>
            <consortium name="The Broad Institute Genomics Platform"/>
            <consortium name="The Broad Institute Genome Sequencing Center for Infectious Disease"/>
            <person name="Wu L."/>
            <person name="Ma J."/>
        </authorList>
    </citation>
    <scope>NUCLEOTIDE SEQUENCE [LARGE SCALE GENOMIC DNA]</scope>
    <source>
        <strain evidence="9">JCM 4816</strain>
    </source>
</reference>
<dbReference type="HAMAP" id="MF_00265">
    <property type="entry name" value="VapC_Nob1"/>
    <property type="match status" value="1"/>
</dbReference>
<gene>
    <name evidence="6" type="primary">vapC</name>
    <name evidence="8" type="ORF">ACFP3V_11800</name>
</gene>
<keyword evidence="5 6" id="KW-0460">Magnesium</keyword>
<keyword evidence="9" id="KW-1185">Reference proteome</keyword>
<dbReference type="EC" id="3.1.-.-" evidence="6"/>
<evidence type="ECO:0000256" key="4">
    <source>
        <dbReference type="ARBA" id="ARBA00022801"/>
    </source>
</evidence>
<dbReference type="Proteomes" id="UP001596174">
    <property type="component" value="Unassembled WGS sequence"/>
</dbReference>
<dbReference type="EMBL" id="JBHSQJ010000046">
    <property type="protein sequence ID" value="MFC5907897.1"/>
    <property type="molecule type" value="Genomic_DNA"/>
</dbReference>
<dbReference type="Pfam" id="PF01850">
    <property type="entry name" value="PIN"/>
    <property type="match status" value="1"/>
</dbReference>
<dbReference type="Gene3D" id="3.40.50.1010">
    <property type="entry name" value="5'-nuclease"/>
    <property type="match status" value="1"/>
</dbReference>
<dbReference type="InterPro" id="IPR002716">
    <property type="entry name" value="PIN_dom"/>
</dbReference>
<protein>
    <recommendedName>
        <fullName evidence="6">Ribonuclease VapC</fullName>
        <shortName evidence="6">RNase VapC</shortName>
        <ecNumber evidence="6">3.1.-.-</ecNumber>
    </recommendedName>
    <alternativeName>
        <fullName evidence="6">Toxin VapC</fullName>
    </alternativeName>
</protein>
<dbReference type="InterPro" id="IPR022907">
    <property type="entry name" value="VapC_family"/>
</dbReference>
<evidence type="ECO:0000256" key="3">
    <source>
        <dbReference type="ARBA" id="ARBA00022723"/>
    </source>
</evidence>
<comment type="caution">
    <text evidence="8">The sequence shown here is derived from an EMBL/GenBank/DDBJ whole genome shotgun (WGS) entry which is preliminary data.</text>
</comment>
<evidence type="ECO:0000256" key="1">
    <source>
        <dbReference type="ARBA" id="ARBA00022649"/>
    </source>
</evidence>
<evidence type="ECO:0000256" key="2">
    <source>
        <dbReference type="ARBA" id="ARBA00022722"/>
    </source>
</evidence>
<sequence>MITTVLDTGPLFAALDEDDHRHAECAAFMHTLKGRCLLPSPVVTEVCWLLERWPEREAAFLDTVAAGAFELVHLTADDMTRMADLVRTYADFPLGSVDASVIAVAERYGVDRVATLDHRHFRAIRPKHVAALTLLP</sequence>
<evidence type="ECO:0000313" key="8">
    <source>
        <dbReference type="EMBL" id="MFC5907897.1"/>
    </source>
</evidence>
<keyword evidence="3 6" id="KW-0479">Metal-binding</keyword>
<dbReference type="InterPro" id="IPR029060">
    <property type="entry name" value="PIN-like_dom_sf"/>
</dbReference>
<proteinExistence type="inferred from homology"/>
<comment type="function">
    <text evidence="6">Toxic component of a toxin-antitoxin (TA) system. An RNase.</text>
</comment>
<evidence type="ECO:0000256" key="5">
    <source>
        <dbReference type="ARBA" id="ARBA00022842"/>
    </source>
</evidence>
<dbReference type="SUPFAM" id="SSF88723">
    <property type="entry name" value="PIN domain-like"/>
    <property type="match status" value="1"/>
</dbReference>
<keyword evidence="1 6" id="KW-1277">Toxin-antitoxin system</keyword>
<evidence type="ECO:0000259" key="7">
    <source>
        <dbReference type="Pfam" id="PF01850"/>
    </source>
</evidence>
<name>A0ABW1G321_9ACTN</name>
<comment type="cofactor">
    <cofactor evidence="6">
        <name>Mg(2+)</name>
        <dbReference type="ChEBI" id="CHEBI:18420"/>
    </cofactor>
</comment>
<keyword evidence="6" id="KW-0800">Toxin</keyword>
<keyword evidence="4 6" id="KW-0378">Hydrolase</keyword>